<dbReference type="InterPro" id="IPR005762">
    <property type="entry name" value="MurD"/>
</dbReference>
<evidence type="ECO:0000256" key="4">
    <source>
        <dbReference type="ARBA" id="ARBA00022840"/>
    </source>
</evidence>
<dbReference type="InterPro" id="IPR036615">
    <property type="entry name" value="Mur_ligase_C_dom_sf"/>
</dbReference>
<dbReference type="EMBL" id="DRMS01000231">
    <property type="protein sequence ID" value="HFC92378.1"/>
    <property type="molecule type" value="Genomic_DNA"/>
</dbReference>
<dbReference type="GO" id="GO:0051301">
    <property type="term" value="P:cell division"/>
    <property type="evidence" value="ECO:0007669"/>
    <property type="project" value="InterPro"/>
</dbReference>
<keyword evidence="1" id="KW-0963">Cytoplasm</keyword>
<evidence type="ECO:0000256" key="1">
    <source>
        <dbReference type="ARBA" id="ARBA00022490"/>
    </source>
</evidence>
<dbReference type="GO" id="GO:0008360">
    <property type="term" value="P:regulation of cell shape"/>
    <property type="evidence" value="ECO:0007669"/>
    <property type="project" value="InterPro"/>
</dbReference>
<dbReference type="GO" id="GO:0005524">
    <property type="term" value="F:ATP binding"/>
    <property type="evidence" value="ECO:0007669"/>
    <property type="project" value="UniProtKB-KW"/>
</dbReference>
<name>A0A7V2WUS7_LEUMU</name>
<sequence length="60" mass="6564">RAKSMEHAVKLAASKAKIGDKVLLSPACASFDMFANYQARGDEFIACVTLLKQQQEDSCQ</sequence>
<dbReference type="PANTHER" id="PTHR43692:SF1">
    <property type="entry name" value="UDP-N-ACETYLMURAMOYLALANINE--D-GLUTAMATE LIGASE"/>
    <property type="match status" value="1"/>
</dbReference>
<keyword evidence="3" id="KW-0547">Nucleotide-binding</keyword>
<gene>
    <name evidence="5" type="primary">murD</name>
    <name evidence="5" type="ORF">ENJ51_06145</name>
</gene>
<dbReference type="SUPFAM" id="SSF53244">
    <property type="entry name" value="MurD-like peptide ligases, peptide-binding domain"/>
    <property type="match status" value="1"/>
</dbReference>
<proteinExistence type="predicted"/>
<dbReference type="AlphaFoldDB" id="A0A7V2WUS7"/>
<dbReference type="GO" id="GO:0005737">
    <property type="term" value="C:cytoplasm"/>
    <property type="evidence" value="ECO:0007669"/>
    <property type="project" value="InterPro"/>
</dbReference>
<dbReference type="Proteomes" id="UP000885750">
    <property type="component" value="Unassembled WGS sequence"/>
</dbReference>
<dbReference type="Gene3D" id="3.90.190.20">
    <property type="entry name" value="Mur ligase, C-terminal domain"/>
    <property type="match status" value="1"/>
</dbReference>
<comment type="caution">
    <text evidence="5">The sequence shown here is derived from an EMBL/GenBank/DDBJ whole genome shotgun (WGS) entry which is preliminary data.</text>
</comment>
<dbReference type="PANTHER" id="PTHR43692">
    <property type="entry name" value="UDP-N-ACETYLMURAMOYLALANINE--D-GLUTAMATE LIGASE"/>
    <property type="match status" value="1"/>
</dbReference>
<dbReference type="EC" id="6.3.2.9" evidence="5"/>
<keyword evidence="2 5" id="KW-0436">Ligase</keyword>
<keyword evidence="4" id="KW-0067">ATP-binding</keyword>
<evidence type="ECO:0000256" key="2">
    <source>
        <dbReference type="ARBA" id="ARBA00022598"/>
    </source>
</evidence>
<dbReference type="GO" id="GO:0008764">
    <property type="term" value="F:UDP-N-acetylmuramoylalanine-D-glutamate ligase activity"/>
    <property type="evidence" value="ECO:0007669"/>
    <property type="project" value="UniProtKB-EC"/>
</dbReference>
<evidence type="ECO:0000256" key="3">
    <source>
        <dbReference type="ARBA" id="ARBA00022741"/>
    </source>
</evidence>
<feature type="non-terminal residue" evidence="5">
    <location>
        <position position="1"/>
    </location>
</feature>
<protein>
    <submittedName>
        <fullName evidence="5">UDP-N-acetylmuramoyl-L-alanine--D-glutamate ligase</fullName>
        <ecNumber evidence="5">6.3.2.9</ecNumber>
    </submittedName>
</protein>
<evidence type="ECO:0000313" key="5">
    <source>
        <dbReference type="EMBL" id="HFC92378.1"/>
    </source>
</evidence>
<accession>A0A7V2WUS7</accession>
<reference evidence="5" key="1">
    <citation type="journal article" date="2020" name="mSystems">
        <title>Genome- and Community-Level Interaction Insights into Carbon Utilization and Element Cycling Functions of Hydrothermarchaeota in Hydrothermal Sediment.</title>
        <authorList>
            <person name="Zhou Z."/>
            <person name="Liu Y."/>
            <person name="Xu W."/>
            <person name="Pan J."/>
            <person name="Luo Z.H."/>
            <person name="Li M."/>
        </authorList>
    </citation>
    <scope>NUCLEOTIDE SEQUENCE [LARGE SCALE GENOMIC DNA]</scope>
    <source>
        <strain evidence="5">HyVt-493</strain>
    </source>
</reference>
<organism evidence="5">
    <name type="scientific">Leucothrix mucor</name>
    <dbReference type="NCBI Taxonomy" id="45248"/>
    <lineage>
        <taxon>Bacteria</taxon>
        <taxon>Pseudomonadati</taxon>
        <taxon>Pseudomonadota</taxon>
        <taxon>Gammaproteobacteria</taxon>
        <taxon>Thiotrichales</taxon>
        <taxon>Thiotrichaceae</taxon>
        <taxon>Leucothrix</taxon>
    </lineage>
</organism>